<dbReference type="InterPro" id="IPR032682">
    <property type="entry name" value="Cnd1_C"/>
</dbReference>
<keyword evidence="5 10" id="KW-0132">Cell division</keyword>
<comment type="subcellular location">
    <subcellularLocation>
        <location evidence="2">Chromosome</location>
    </subcellularLocation>
    <subcellularLocation>
        <location evidence="1">Nucleus</location>
    </subcellularLocation>
</comment>
<dbReference type="GO" id="GO:0051301">
    <property type="term" value="P:cell division"/>
    <property type="evidence" value="ECO:0007669"/>
    <property type="project" value="UniProtKB-KW"/>
</dbReference>
<feature type="region of interest" description="Disordered" evidence="11">
    <location>
        <begin position="819"/>
        <end position="855"/>
    </location>
</feature>
<evidence type="ECO:0000256" key="1">
    <source>
        <dbReference type="ARBA" id="ARBA00004123"/>
    </source>
</evidence>
<keyword evidence="8" id="KW-0539">Nucleus</keyword>
<evidence type="ECO:0000256" key="7">
    <source>
        <dbReference type="ARBA" id="ARBA00023067"/>
    </source>
</evidence>
<dbReference type="GO" id="GO:0005634">
    <property type="term" value="C:nucleus"/>
    <property type="evidence" value="ECO:0007669"/>
    <property type="project" value="UniProtKB-SubCell"/>
</dbReference>
<name>A0A0W7VWI4_9HYPO</name>
<dbReference type="InterPro" id="IPR024324">
    <property type="entry name" value="Condensin_cplx_su1_N"/>
</dbReference>
<dbReference type="RefSeq" id="XP_018663678.1">
    <property type="nucleotide sequence ID" value="XM_018803272.1"/>
</dbReference>
<evidence type="ECO:0000313" key="15">
    <source>
        <dbReference type="EMBL" id="PON30823.1"/>
    </source>
</evidence>
<dbReference type="Proteomes" id="UP000236546">
    <property type="component" value="Unassembled WGS sequence"/>
</dbReference>
<dbReference type="InterPro" id="IPR011989">
    <property type="entry name" value="ARM-like"/>
</dbReference>
<dbReference type="GO" id="GO:0000796">
    <property type="term" value="C:condensin complex"/>
    <property type="evidence" value="ECO:0007669"/>
    <property type="project" value="TreeGrafter"/>
</dbReference>
<proteinExistence type="inferred from homology"/>
<evidence type="ECO:0000256" key="2">
    <source>
        <dbReference type="ARBA" id="ARBA00004286"/>
    </source>
</evidence>
<dbReference type="EMBL" id="MTYH01000016">
    <property type="protein sequence ID" value="PNP46169.1"/>
    <property type="molecule type" value="Genomic_DNA"/>
</dbReference>
<dbReference type="FunFam" id="1.25.10.10:FF:000920">
    <property type="entry name" value="Condensin complex subunit 1"/>
    <property type="match status" value="1"/>
</dbReference>
<keyword evidence="9 10" id="KW-0131">Cell cycle</keyword>
<dbReference type="Pfam" id="PF12717">
    <property type="entry name" value="Cnd1"/>
    <property type="match status" value="1"/>
</dbReference>
<reference evidence="15 16" key="1">
    <citation type="journal article" date="2016" name="Genome Announc.">
        <title>Draft Whole-Genome Sequence of Trichoderma gamsii T6085, a Promising Biocontrol Agent of Fusarium Head Blight on Wheat.</title>
        <authorList>
            <person name="Baroncelli R."/>
            <person name="Zapparata A."/>
            <person name="Piaggeschi G."/>
            <person name="Sarrocco S."/>
            <person name="Vannacci G."/>
        </authorList>
    </citation>
    <scope>NUCLEOTIDE SEQUENCE [LARGE SCALE GENOMIC DNA]</scope>
    <source>
        <strain evidence="15 16">T6085</strain>
    </source>
</reference>
<organism evidence="14 17">
    <name type="scientific">Trichoderma gamsii</name>
    <dbReference type="NCBI Taxonomy" id="398673"/>
    <lineage>
        <taxon>Eukaryota</taxon>
        <taxon>Fungi</taxon>
        <taxon>Dikarya</taxon>
        <taxon>Ascomycota</taxon>
        <taxon>Pezizomycotina</taxon>
        <taxon>Sordariomycetes</taxon>
        <taxon>Hypocreomycetidae</taxon>
        <taxon>Hypocreales</taxon>
        <taxon>Hypocreaceae</taxon>
        <taxon>Trichoderma</taxon>
    </lineage>
</organism>
<reference evidence="15" key="3">
    <citation type="submission" date="2017-08" db="EMBL/GenBank/DDBJ databases">
        <title>Trichoderma gamsii strain T6085, whole genome shotgun sequencing project.</title>
        <authorList>
            <person name="Baroncelli R."/>
        </authorList>
    </citation>
    <scope>NUCLEOTIDE SEQUENCE</scope>
    <source>
        <strain evidence="15">T6085</strain>
    </source>
</reference>
<evidence type="ECO:0000256" key="10">
    <source>
        <dbReference type="PIRNR" id="PIRNR017127"/>
    </source>
</evidence>
<dbReference type="GO" id="GO:0010032">
    <property type="term" value="P:meiotic chromosome condensation"/>
    <property type="evidence" value="ECO:0007669"/>
    <property type="project" value="TreeGrafter"/>
</dbReference>
<dbReference type="SUPFAM" id="SSF48371">
    <property type="entry name" value="ARM repeat"/>
    <property type="match status" value="1"/>
</dbReference>
<dbReference type="GO" id="GO:0000779">
    <property type="term" value="C:condensed chromosome, centromeric region"/>
    <property type="evidence" value="ECO:0007669"/>
    <property type="project" value="TreeGrafter"/>
</dbReference>
<dbReference type="GO" id="GO:0007076">
    <property type="term" value="P:mitotic chromosome condensation"/>
    <property type="evidence" value="ECO:0007669"/>
    <property type="project" value="InterPro"/>
</dbReference>
<dbReference type="EMBL" id="JPDN02000001">
    <property type="protein sequence ID" value="PON30823.1"/>
    <property type="molecule type" value="Genomic_DNA"/>
</dbReference>
<evidence type="ECO:0000256" key="11">
    <source>
        <dbReference type="SAM" id="MobiDB-lite"/>
    </source>
</evidence>
<keyword evidence="4" id="KW-0158">Chromosome</keyword>
<dbReference type="Gene3D" id="1.25.10.10">
    <property type="entry name" value="Leucine-rich Repeat Variant"/>
    <property type="match status" value="2"/>
</dbReference>
<dbReference type="Pfam" id="PF12922">
    <property type="entry name" value="Cnd1_N"/>
    <property type="match status" value="1"/>
</dbReference>
<dbReference type="AlphaFoldDB" id="A0A0W7VWI4"/>
<comment type="similarity">
    <text evidence="3 10">Belongs to the CND1 (condensin subunit 1) family.</text>
</comment>
<dbReference type="GO" id="GO:0042393">
    <property type="term" value="F:histone binding"/>
    <property type="evidence" value="ECO:0007669"/>
    <property type="project" value="TreeGrafter"/>
</dbReference>
<comment type="function">
    <text evidence="10">Regulatory subunit of the condensin complex, a complex required for conversion of interphase chromatin into mitotic-like condense chromosomes. The condensin complex probably introduces positive supercoils into relaxed DNA in the presence of type I topoisomerases and converts nicked DNA into positive knotted forms in the presence of type II topoisomerases.</text>
</comment>
<evidence type="ECO:0000256" key="3">
    <source>
        <dbReference type="ARBA" id="ARBA00009606"/>
    </source>
</evidence>
<evidence type="ECO:0000256" key="6">
    <source>
        <dbReference type="ARBA" id="ARBA00022776"/>
    </source>
</evidence>
<dbReference type="InterPro" id="IPR007673">
    <property type="entry name" value="Condensin_cplx_su1"/>
</dbReference>
<evidence type="ECO:0000259" key="12">
    <source>
        <dbReference type="Pfam" id="PF12717"/>
    </source>
</evidence>
<dbReference type="STRING" id="398673.A0A0W7VWI4"/>
<feature type="region of interest" description="Disordered" evidence="11">
    <location>
        <begin position="149"/>
        <end position="168"/>
    </location>
</feature>
<evidence type="ECO:0000313" key="16">
    <source>
        <dbReference type="Proteomes" id="UP000054821"/>
    </source>
</evidence>
<dbReference type="OrthoDB" id="436262at2759"/>
<dbReference type="PIRSF" id="PIRSF017127">
    <property type="entry name" value="Condensin_D2"/>
    <property type="match status" value="1"/>
</dbReference>
<evidence type="ECO:0000256" key="4">
    <source>
        <dbReference type="ARBA" id="ARBA00022454"/>
    </source>
</evidence>
<reference evidence="14 17" key="2">
    <citation type="submission" date="2017-02" db="EMBL/GenBank/DDBJ databases">
        <title>Genomes of Trichoderma spp. with biocontrol activity.</title>
        <authorList>
            <person name="Gardiner D."/>
            <person name="Kazan K."/>
            <person name="Vos C."/>
            <person name="Harvey P."/>
        </authorList>
    </citation>
    <scope>NUCLEOTIDE SEQUENCE [LARGE SCALE GENOMIC DNA]</scope>
    <source>
        <strain evidence="14 17">A5MH</strain>
    </source>
</reference>
<evidence type="ECO:0000259" key="13">
    <source>
        <dbReference type="Pfam" id="PF12922"/>
    </source>
</evidence>
<evidence type="ECO:0000256" key="9">
    <source>
        <dbReference type="ARBA" id="ARBA00023306"/>
    </source>
</evidence>
<keyword evidence="16" id="KW-1185">Reference proteome</keyword>
<feature type="domain" description="Condensin complex subunit 1 C-terminal" evidence="12">
    <location>
        <begin position="1001"/>
        <end position="1159"/>
    </location>
</feature>
<dbReference type="PANTHER" id="PTHR14222:SF2">
    <property type="entry name" value="CONDENSIN COMPLEX SUBUNIT 1"/>
    <property type="match status" value="1"/>
</dbReference>
<evidence type="ECO:0000313" key="14">
    <source>
        <dbReference type="EMBL" id="PNP46169.1"/>
    </source>
</evidence>
<evidence type="ECO:0000256" key="8">
    <source>
        <dbReference type="ARBA" id="ARBA00023242"/>
    </source>
</evidence>
<gene>
    <name evidence="15" type="ORF">TGAM01_v200243</name>
    <name evidence="14" type="ORF">TGAMA5MH_02204</name>
</gene>
<keyword evidence="6 10" id="KW-0498">Mitosis</keyword>
<feature type="compositionally biased region" description="Basic and acidic residues" evidence="11">
    <location>
        <begin position="826"/>
        <end position="835"/>
    </location>
</feature>
<dbReference type="Proteomes" id="UP000054821">
    <property type="component" value="Unassembled WGS sequence"/>
</dbReference>
<comment type="caution">
    <text evidence="14">The sequence shown here is derived from an EMBL/GenBank/DDBJ whole genome shotgun (WGS) entry which is preliminary data.</text>
</comment>
<keyword evidence="7 10" id="KW-0226">DNA condensation</keyword>
<accession>A0A0W7VWI4</accession>
<sequence>MGTISFDINDALKRYMSDPATIPTPEADAALFDCENDPQALTNQVINPVLNPIIDAVADNPDAILRAVNMDSLQFLLKYTPYLPAHALSKVFDLVMSGLSAETDAVHNDIESPDEQESVEHHKQLLEIYGFLIQWTIAAVETKAAEKSSAAPVARGRGKPKKASQRDDAWDSAAQLQGALEVMCKTLKLKLSRIFLTTSERDTFVGLLTRPVYMILENEQRVKTTTIRMHCFKVLCIAVKHHGHGYAAQINIIQNLTYFEHLSEPMAEFLHILAETYDYPQLTDEVLREISNKEFNSNDTRGPKSVSAFITKLSELAPRLVIKQMTMLAKQLDSESYTLRCALIEVCGNMIAYLSRQDERSENHKSQLNAFFDVLEERFLDINPYSRCRTLQVYMKLCELEQKFPKRRQKAAELACRSLEDRSSNVRRNAIKLLGTLIKTHPFTVMHGAQLSQKEWQARYDKVEEELNALKPPPGMPGFGNAADTSVDNSLLDEATQLASPEKPQEMTDQERFEAVQKAREEAATSEAIEKLTLTRRYYNEALKFIDVLHKATGLICQLLGARNKSEVIEAIDYFEVGDAYNIEQNKVGIRRMLRLIWTKGNSDEGKGVQTHLIECYRRLFFEAPDSFSPNDAANYIARNMISLTFGATPAELTSLEQLLATMMKGGAVPEIVVTKLWQVYGVQKREISRTQRRGAIIVLGMLATANPEIAVGEIETMLRTGLGSLGRNDLQLAKYTCIALRRINPTGRQAKESNAKFSRLPNDHAVCSRLAAITEVPSKSNEWYGVAEQAINAVYALSKHPDILCSAIIRRKAKHVFGGAGSRPTSRDEDKMDEFADPAWPGATQASPKKSNRRDDAMSLPQLLFIVGHVAIKQIVHLELCELDFKRRKQEKEKQVPAKTDKDKEDANELDLIGGTTEDDFTEAMAHIRERELLFGPTSLLAMFGPLVSEICANNTTYADKDLQAAATLCLAKLMCVSSEYCEANLPLLITIMERSPDPTVRSNAVIALGDMAVCFNHLIDENTDFLYRRLADTDASVKRTCLMTLTFLILAGQVKVKGQLGEMAKCMEDEDRRIADLAKMFFTELSTKDNAVYNHFVDMFSLLSAGNMEEESFKRIIRFLLGFVEKDKHAKQLAEKLAARLNRCETERQWNDVAFALGLLQHKNEEITKLVSEGFKVVQAAA</sequence>
<dbReference type="PANTHER" id="PTHR14222">
    <property type="entry name" value="CONDENSIN"/>
    <property type="match status" value="1"/>
</dbReference>
<evidence type="ECO:0000313" key="17">
    <source>
        <dbReference type="Proteomes" id="UP000236546"/>
    </source>
</evidence>
<evidence type="ECO:0000256" key="5">
    <source>
        <dbReference type="ARBA" id="ARBA00022618"/>
    </source>
</evidence>
<dbReference type="GeneID" id="29983355"/>
<dbReference type="InterPro" id="IPR016024">
    <property type="entry name" value="ARM-type_fold"/>
</dbReference>
<feature type="domain" description="Condensin complex subunit 1 N-terminal" evidence="13">
    <location>
        <begin position="86"/>
        <end position="248"/>
    </location>
</feature>
<protein>
    <recommendedName>
        <fullName evidence="10">Condensin complex subunit 1</fullName>
    </recommendedName>
</protein>
<dbReference type="FunFam" id="1.25.10.10:FF:000272">
    <property type="entry name" value="Condensin complex subunit 1"/>
    <property type="match status" value="1"/>
</dbReference>
<dbReference type="InterPro" id="IPR026971">
    <property type="entry name" value="CND1/NCAPD3"/>
</dbReference>